<dbReference type="Pfam" id="PF02195">
    <property type="entry name" value="ParB_N"/>
    <property type="match status" value="1"/>
</dbReference>
<name>A0AAE3EKB2_9SPIR</name>
<comment type="caution">
    <text evidence="2">The sequence shown here is derived from an EMBL/GenBank/DDBJ whole genome shotgun (WGS) entry which is preliminary data.</text>
</comment>
<protein>
    <submittedName>
        <fullName evidence="2">ParB/RepB/Spo0J family partition protein</fullName>
    </submittedName>
</protein>
<accession>A0AAE3EKB2</accession>
<dbReference type="Gene3D" id="3.90.1530.10">
    <property type="entry name" value="Conserved hypothetical protein from pyrococcus furiosus pfu- 392566-001, ParB domain"/>
    <property type="match status" value="1"/>
</dbReference>
<keyword evidence="3" id="KW-1185">Reference proteome</keyword>
<dbReference type="EMBL" id="JAINWA010000003">
    <property type="protein sequence ID" value="MCD1655054.1"/>
    <property type="molecule type" value="Genomic_DNA"/>
</dbReference>
<evidence type="ECO:0000313" key="3">
    <source>
        <dbReference type="Proteomes" id="UP001198163"/>
    </source>
</evidence>
<organism evidence="2 3">
    <name type="scientific">Teretinema zuelzerae</name>
    <dbReference type="NCBI Taxonomy" id="156"/>
    <lineage>
        <taxon>Bacteria</taxon>
        <taxon>Pseudomonadati</taxon>
        <taxon>Spirochaetota</taxon>
        <taxon>Spirochaetia</taxon>
        <taxon>Spirochaetales</taxon>
        <taxon>Treponemataceae</taxon>
        <taxon>Teretinema</taxon>
    </lineage>
</organism>
<sequence>MSMTIEQNIQDFLRGEGNNSGLADGLLIEERIYHGPLILNADRLERCTGPEPHMRYRTDAENFERRVAGIMDRVRNGGNLFPLLVNYERGRFTINDGNHRLEAYARMGIQKIEAIVWITASDEASRSAWEAETAAFL</sequence>
<dbReference type="InterPro" id="IPR036086">
    <property type="entry name" value="ParB/Sulfiredoxin_sf"/>
</dbReference>
<proteinExistence type="predicted"/>
<dbReference type="CDD" id="cd16387">
    <property type="entry name" value="ParB_N_Srx"/>
    <property type="match status" value="1"/>
</dbReference>
<dbReference type="RefSeq" id="WP_230755815.1">
    <property type="nucleotide sequence ID" value="NZ_JAINWA010000003.1"/>
</dbReference>
<evidence type="ECO:0000259" key="1">
    <source>
        <dbReference type="Pfam" id="PF02195"/>
    </source>
</evidence>
<dbReference type="InterPro" id="IPR003115">
    <property type="entry name" value="ParB_N"/>
</dbReference>
<gene>
    <name evidence="2" type="ORF">K7J14_10125</name>
</gene>
<dbReference type="Proteomes" id="UP001198163">
    <property type="component" value="Unassembled WGS sequence"/>
</dbReference>
<reference evidence="2" key="1">
    <citation type="submission" date="2021-08" db="EMBL/GenBank/DDBJ databases">
        <title>Comparative analyses of Brucepasteria parasyntrophica and Teretinema zuelzerae.</title>
        <authorList>
            <person name="Song Y."/>
            <person name="Brune A."/>
        </authorList>
    </citation>
    <scope>NUCLEOTIDE SEQUENCE</scope>
    <source>
        <strain evidence="2">DSM 1903</strain>
    </source>
</reference>
<dbReference type="AlphaFoldDB" id="A0AAE3EKB2"/>
<feature type="domain" description="ParB-like N-terminal" evidence="1">
    <location>
        <begin position="65"/>
        <end position="124"/>
    </location>
</feature>
<dbReference type="SUPFAM" id="SSF110849">
    <property type="entry name" value="ParB/Sulfiredoxin"/>
    <property type="match status" value="1"/>
</dbReference>
<evidence type="ECO:0000313" key="2">
    <source>
        <dbReference type="EMBL" id="MCD1655054.1"/>
    </source>
</evidence>